<reference evidence="4" key="1">
    <citation type="submission" date="2025-08" db="UniProtKB">
        <authorList>
            <consortium name="RefSeq"/>
        </authorList>
    </citation>
    <scope>IDENTIFICATION</scope>
</reference>
<feature type="region of interest" description="Disordered" evidence="2">
    <location>
        <begin position="513"/>
        <end position="533"/>
    </location>
</feature>
<evidence type="ECO:0000313" key="4">
    <source>
        <dbReference type="RefSeq" id="XP_011500267.1"/>
    </source>
</evidence>
<accession>A0AAJ7DXP9</accession>
<feature type="coiled-coil region" evidence="1">
    <location>
        <begin position="914"/>
        <end position="1012"/>
    </location>
</feature>
<dbReference type="GeneID" id="105364102"/>
<dbReference type="Proteomes" id="UP000695007">
    <property type="component" value="Unplaced"/>
</dbReference>
<organism evidence="3 4">
    <name type="scientific">Ceratosolen solmsi marchali</name>
    <dbReference type="NCBI Taxonomy" id="326594"/>
    <lineage>
        <taxon>Eukaryota</taxon>
        <taxon>Metazoa</taxon>
        <taxon>Ecdysozoa</taxon>
        <taxon>Arthropoda</taxon>
        <taxon>Hexapoda</taxon>
        <taxon>Insecta</taxon>
        <taxon>Pterygota</taxon>
        <taxon>Neoptera</taxon>
        <taxon>Endopterygota</taxon>
        <taxon>Hymenoptera</taxon>
        <taxon>Apocrita</taxon>
        <taxon>Proctotrupomorpha</taxon>
        <taxon>Chalcidoidea</taxon>
        <taxon>Agaonidae</taxon>
        <taxon>Agaoninae</taxon>
        <taxon>Ceratosolen</taxon>
    </lineage>
</organism>
<evidence type="ECO:0000313" key="3">
    <source>
        <dbReference type="Proteomes" id="UP000695007"/>
    </source>
</evidence>
<dbReference type="AlphaFoldDB" id="A0AAJ7DXP9"/>
<keyword evidence="1" id="KW-0175">Coiled coil</keyword>
<gene>
    <name evidence="4" type="primary">LOC105364102</name>
</gene>
<evidence type="ECO:0000256" key="1">
    <source>
        <dbReference type="SAM" id="Coils"/>
    </source>
</evidence>
<keyword evidence="3" id="KW-1185">Reference proteome</keyword>
<sequence length="1138" mass="132667">MSFIDYGFEIFSLSPDYQKNVYELGDYIVDKNFWNSTVLKNACQDDVINHLISLGSCAEKELDIVRKELHGYQSLKLTNEQFNQLRNIKFDYVNAESDKLIKCSNLDSNCSSLVVDTVNQNQTDGENAFEEGSSKSFNVSNRQLYSNATKLALGPSTQLMSYKKPTLIQFRNKYLDHHWLKSSNIPVENIGMTIVQESEIMLLKNENAEKEMVLNQFQKQNKQLEEYIEQLKSKYKKVENTSQMYKVQIDDIIRQKNKELRVAEENNERLDRELKDVLESKKVDADEIAKLQAIVNNTEISRTNLIDKLKMMKQRLEILESKNMTQTTMIKKLHQDYANLEKQNEKESEIERLLNIIQRLNKKYDKSKVHVEVNESKMLECREQLTSMEREVGKLIVDLAECLGPTESCDIGYLEKSMWDETKAIELSRGFAKIVREHEKCRENRIELLNEIERLAAINRANAGISKIKLDLHEEITRMKEIIENSGSILKLKSETKKIFETLTLLLNTNKNEKSEKTNADVEPDNADKKSNDSMDYKKFENLLLPEFEKMQKALSDVEITLKGQGDCNSGAISENAKQKEATKSEKSHHNEVLIKGGLSTKIVDNIQNCKEFILRIMNIARDVQLTLILEFPILESEFKVKYKELKDQLQTTLKSHNKTIADKNNLQKQYDDSQKQCKEVAREIEKLEQSLNEKSNDLLSLNTKMQSSFECYQKEKEILQNQIVDAEFKFQQSVTEVVNMTKANDSLIGNLKEELEINKTKLCEYEAMNEILTVKLKNFDEMIQKLQAIIMQKNNIDINKIIINQNEIKELIKYKNDLMEKNANLHSQLLNLERSDLSMESNLNKMLQDNQYLEVCINYMKNENEDLVSKIDKQECPNINLGVKCNELLEKVEKISKQQSKQIQKCPNTDAAIREMKKEIKSQKDKIDNQQKDLLMKAKEIDDKNKSIEMLSNRLNQLKTSNGMDNTLYVKQIETLSNQKMKLENELKQTLMKHEDKLAEMQKQYNHIEIELHKNHNDSTRHLETKYMEMMKDGKTFTSPTWLQSLKPNELQELHHRICKTPLCSTNTYENKLIEDATKRNWNKNDIATYKNKGLISNKQELRTVRISSTNDMRFHNRQSCTPEKMLNNRSLVMSKK</sequence>
<evidence type="ECO:0000256" key="2">
    <source>
        <dbReference type="SAM" id="MobiDB-lite"/>
    </source>
</evidence>
<name>A0AAJ7DXP9_9HYME</name>
<dbReference type="KEGG" id="csol:105364102"/>
<proteinExistence type="predicted"/>
<dbReference type="RefSeq" id="XP_011500267.1">
    <property type="nucleotide sequence ID" value="XM_011501965.1"/>
</dbReference>
<protein>
    <submittedName>
        <fullName evidence="4">Leucine-rich repeat-containing protein DDB_G0290503</fullName>
    </submittedName>
</protein>
<feature type="coiled-coil region" evidence="1">
    <location>
        <begin position="657"/>
        <end position="730"/>
    </location>
</feature>
<feature type="coiled-coil region" evidence="1">
    <location>
        <begin position="200"/>
        <end position="363"/>
    </location>
</feature>